<keyword evidence="2" id="KW-1185">Reference proteome</keyword>
<organism evidence="1 2">
    <name type="scientific">Trichogramma kaykai</name>
    <dbReference type="NCBI Taxonomy" id="54128"/>
    <lineage>
        <taxon>Eukaryota</taxon>
        <taxon>Metazoa</taxon>
        <taxon>Ecdysozoa</taxon>
        <taxon>Arthropoda</taxon>
        <taxon>Hexapoda</taxon>
        <taxon>Insecta</taxon>
        <taxon>Pterygota</taxon>
        <taxon>Neoptera</taxon>
        <taxon>Endopterygota</taxon>
        <taxon>Hymenoptera</taxon>
        <taxon>Apocrita</taxon>
        <taxon>Proctotrupomorpha</taxon>
        <taxon>Chalcidoidea</taxon>
        <taxon>Trichogrammatidae</taxon>
        <taxon>Trichogramma</taxon>
    </lineage>
</organism>
<protein>
    <submittedName>
        <fullName evidence="1">Uncharacterized protein</fullName>
    </submittedName>
</protein>
<dbReference type="Proteomes" id="UP001627154">
    <property type="component" value="Unassembled WGS sequence"/>
</dbReference>
<proteinExistence type="predicted"/>
<reference evidence="1 2" key="1">
    <citation type="journal article" date="2024" name="bioRxiv">
        <title>A reference genome for Trichogramma kaykai: A tiny desert-dwelling parasitoid wasp with competing sex-ratio distorters.</title>
        <authorList>
            <person name="Culotta J."/>
            <person name="Lindsey A.R."/>
        </authorList>
    </citation>
    <scope>NUCLEOTIDE SEQUENCE [LARGE SCALE GENOMIC DNA]</scope>
    <source>
        <strain evidence="1 2">KSX58</strain>
    </source>
</reference>
<comment type="caution">
    <text evidence="1">The sequence shown here is derived from an EMBL/GenBank/DDBJ whole genome shotgun (WGS) entry which is preliminary data.</text>
</comment>
<accession>A0ABD2WLK6</accession>
<dbReference type="AlphaFoldDB" id="A0ABD2WLK6"/>
<evidence type="ECO:0000313" key="2">
    <source>
        <dbReference type="Proteomes" id="UP001627154"/>
    </source>
</evidence>
<dbReference type="EMBL" id="JBJJXI010000096">
    <property type="protein sequence ID" value="KAL3393644.1"/>
    <property type="molecule type" value="Genomic_DNA"/>
</dbReference>
<sequence>MCGTNIRIAYQLHGVILAKLFERLCKQPRAPGACKRCALCAYYEIFPAANLRDVGVRSFTSKFDEDLLRERLGGLYIMPEQEHQRTSPVYIQVTYMSASKRRFSTQFHWYANI</sequence>
<name>A0ABD2WLK6_9HYME</name>
<gene>
    <name evidence="1" type="ORF">TKK_011912</name>
</gene>
<evidence type="ECO:0000313" key="1">
    <source>
        <dbReference type="EMBL" id="KAL3393644.1"/>
    </source>
</evidence>